<keyword evidence="3" id="KW-1185">Reference proteome</keyword>
<organism evidence="2 3">
    <name type="scientific">Streptomyces qinzhouensis</name>
    <dbReference type="NCBI Taxonomy" id="2599401"/>
    <lineage>
        <taxon>Bacteria</taxon>
        <taxon>Bacillati</taxon>
        <taxon>Actinomycetota</taxon>
        <taxon>Actinomycetes</taxon>
        <taxon>Kitasatosporales</taxon>
        <taxon>Streptomycetaceae</taxon>
        <taxon>Streptomyces</taxon>
    </lineage>
</organism>
<evidence type="ECO:0000313" key="3">
    <source>
        <dbReference type="Proteomes" id="UP000320580"/>
    </source>
</evidence>
<dbReference type="EMBL" id="CP042266">
    <property type="protein sequence ID" value="QDY76630.1"/>
    <property type="molecule type" value="Genomic_DNA"/>
</dbReference>
<gene>
    <name evidence="2" type="ORF">FQU76_08880</name>
</gene>
<sequence length="98" mass="10548">MRTWYQCLACESHYLPPESMTYPSHPGVTANPVHCTTHRCRERAERIVAASGMPMSVFEAMAIRAAARAEASTPASTTRRARGGRSASGPGSARSRLG</sequence>
<dbReference type="Proteomes" id="UP000320580">
    <property type="component" value="Chromosome"/>
</dbReference>
<name>A0A5B8JFY1_9ACTN</name>
<proteinExistence type="predicted"/>
<protein>
    <submittedName>
        <fullName evidence="2">Uncharacterized protein</fullName>
    </submittedName>
</protein>
<dbReference type="RefSeq" id="WP_146479926.1">
    <property type="nucleotide sequence ID" value="NZ_CP042266.1"/>
</dbReference>
<accession>A0A5B8JFY1</accession>
<evidence type="ECO:0000256" key="1">
    <source>
        <dbReference type="SAM" id="MobiDB-lite"/>
    </source>
</evidence>
<feature type="region of interest" description="Disordered" evidence="1">
    <location>
        <begin position="67"/>
        <end position="98"/>
    </location>
</feature>
<dbReference type="KEGG" id="sqz:FQU76_08880"/>
<evidence type="ECO:0000313" key="2">
    <source>
        <dbReference type="EMBL" id="QDY76630.1"/>
    </source>
</evidence>
<dbReference type="OrthoDB" id="4333986at2"/>
<dbReference type="AlphaFoldDB" id="A0A5B8JFY1"/>
<reference evidence="2 3" key="1">
    <citation type="submission" date="2019-07" db="EMBL/GenBank/DDBJ databases">
        <authorList>
            <person name="Zhu P."/>
        </authorList>
    </citation>
    <scope>NUCLEOTIDE SEQUENCE [LARGE SCALE GENOMIC DNA]</scope>
    <source>
        <strain evidence="2 3">SSL-25</strain>
    </source>
</reference>